<dbReference type="SUPFAM" id="SSF109604">
    <property type="entry name" value="HD-domain/PDEase-like"/>
    <property type="match status" value="1"/>
</dbReference>
<reference evidence="2 3" key="1">
    <citation type="submission" date="2024-03" db="EMBL/GenBank/DDBJ databases">
        <title>Ignisphaera cupida sp. nov., a hyperthermophilic hydrolytic archaeon from a hot spring of Kamchatka, and proposal of Ignisphaeraceae fam. nov.</title>
        <authorList>
            <person name="Podosokorskaya O.A."/>
            <person name="Elcheninov A.G."/>
            <person name="Maltseva A.I."/>
            <person name="Zayulina K.S."/>
            <person name="Novikov A."/>
            <person name="Merkel A.Y."/>
        </authorList>
    </citation>
    <scope>NUCLEOTIDE SEQUENCE [LARGE SCALE GENOMIC DNA]</scope>
    <source>
        <strain evidence="2 3">38H-sp</strain>
    </source>
</reference>
<dbReference type="PANTHER" id="PTHR43155:SF2">
    <property type="entry name" value="CYCLIC DI-GMP PHOSPHODIESTERASE PA4108"/>
    <property type="match status" value="1"/>
</dbReference>
<evidence type="ECO:0000313" key="2">
    <source>
        <dbReference type="EMBL" id="MEM5948867.1"/>
    </source>
</evidence>
<dbReference type="PANTHER" id="PTHR43155">
    <property type="entry name" value="CYCLIC DI-GMP PHOSPHODIESTERASE PA4108-RELATED"/>
    <property type="match status" value="1"/>
</dbReference>
<dbReference type="Gene3D" id="1.10.3210.10">
    <property type="entry name" value="Hypothetical protein af1432"/>
    <property type="match status" value="1"/>
</dbReference>
<dbReference type="Proteomes" id="UP001466331">
    <property type="component" value="Unassembled WGS sequence"/>
</dbReference>
<dbReference type="SMART" id="SM00471">
    <property type="entry name" value="HDc"/>
    <property type="match status" value="1"/>
</dbReference>
<keyword evidence="2" id="KW-0378">Hydrolase</keyword>
<dbReference type="GO" id="GO:0016787">
    <property type="term" value="F:hydrolase activity"/>
    <property type="evidence" value="ECO:0007669"/>
    <property type="project" value="UniProtKB-KW"/>
</dbReference>
<dbReference type="Pfam" id="PF13487">
    <property type="entry name" value="HD_5"/>
    <property type="match status" value="1"/>
</dbReference>
<keyword evidence="3" id="KW-1185">Reference proteome</keyword>
<dbReference type="EC" id="3.1.4.-" evidence="2"/>
<proteinExistence type="predicted"/>
<sequence length="386" mass="43773">MKEISISELKPGTYSTEDVYLDQEYILLNTDLPIKQELIHRLIQWNFTSVFTTGEFIENSIGTTPKEKDFTEENKQKASLSTEISEQNEIKEVREYFTELVNKCENIFSSFLNNQKIGPNTTTEIAKNIINAVKTKQPFIFRLQELEDNTRNYLVIHSAKTAILAAGLGLRLQMPQHKLVDLVTAALLHEIGMIRLPSKLYLAKRRLSPEEKKAITAHPVIGYKLLKQFGFPLQVCLAVLEHHEHLDGTGYPRALKDVQISKEARIIGICTSYAAFTSERPYRPAVTGHNSLLDMLKLSGKWYDETLLRSLIFMISLFPIGTYVMLQSGAKGIVMESNPENPRCPIVKLLYNENGARLKDPLIIRTDDGANTIRRALAPKEIEALK</sequence>
<dbReference type="InterPro" id="IPR003607">
    <property type="entry name" value="HD/PDEase_dom"/>
</dbReference>
<name>A0ABU9UDX1_9SPIR</name>
<dbReference type="PROSITE" id="PS51832">
    <property type="entry name" value="HD_GYP"/>
    <property type="match status" value="1"/>
</dbReference>
<dbReference type="InterPro" id="IPR037522">
    <property type="entry name" value="HD_GYP_dom"/>
</dbReference>
<comment type="caution">
    <text evidence="2">The sequence shown here is derived from an EMBL/GenBank/DDBJ whole genome shotgun (WGS) entry which is preliminary data.</text>
</comment>
<dbReference type="CDD" id="cd00077">
    <property type="entry name" value="HDc"/>
    <property type="match status" value="1"/>
</dbReference>
<evidence type="ECO:0000259" key="1">
    <source>
        <dbReference type="PROSITE" id="PS51832"/>
    </source>
</evidence>
<dbReference type="RefSeq" id="WP_420070320.1">
    <property type="nucleotide sequence ID" value="NZ_JBCHKQ010000006.1"/>
</dbReference>
<dbReference type="EMBL" id="JBCHKQ010000006">
    <property type="protein sequence ID" value="MEM5948867.1"/>
    <property type="molecule type" value="Genomic_DNA"/>
</dbReference>
<protein>
    <submittedName>
        <fullName evidence="2">HD-GYP domain-containing protein</fullName>
        <ecNumber evidence="2">3.1.4.-</ecNumber>
    </submittedName>
</protein>
<evidence type="ECO:0000313" key="3">
    <source>
        <dbReference type="Proteomes" id="UP001466331"/>
    </source>
</evidence>
<organism evidence="2 3">
    <name type="scientific">Rarispira pelagica</name>
    <dbReference type="NCBI Taxonomy" id="3141764"/>
    <lineage>
        <taxon>Bacteria</taxon>
        <taxon>Pseudomonadati</taxon>
        <taxon>Spirochaetota</taxon>
        <taxon>Spirochaetia</taxon>
        <taxon>Winmispirales</taxon>
        <taxon>Winmispiraceae</taxon>
        <taxon>Rarispira</taxon>
    </lineage>
</organism>
<gene>
    <name evidence="2" type="ORF">WKV44_09975</name>
</gene>
<accession>A0ABU9UDX1</accession>
<feature type="domain" description="HD-GYP" evidence="1">
    <location>
        <begin position="132"/>
        <end position="327"/>
    </location>
</feature>